<accession>A0A3N4IEZ4</accession>
<evidence type="ECO:0000256" key="2">
    <source>
        <dbReference type="SAM" id="MobiDB-lite"/>
    </source>
</evidence>
<dbReference type="AlphaFoldDB" id="A0A3N4IEZ4"/>
<feature type="region of interest" description="Disordered" evidence="2">
    <location>
        <begin position="1"/>
        <end position="55"/>
    </location>
</feature>
<dbReference type="EMBL" id="ML119657">
    <property type="protein sequence ID" value="RPA84713.1"/>
    <property type="molecule type" value="Genomic_DNA"/>
</dbReference>
<keyword evidence="4" id="KW-1185">Reference proteome</keyword>
<organism evidence="3 4">
    <name type="scientific">Ascobolus immersus RN42</name>
    <dbReference type="NCBI Taxonomy" id="1160509"/>
    <lineage>
        <taxon>Eukaryota</taxon>
        <taxon>Fungi</taxon>
        <taxon>Dikarya</taxon>
        <taxon>Ascomycota</taxon>
        <taxon>Pezizomycotina</taxon>
        <taxon>Pezizomycetes</taxon>
        <taxon>Pezizales</taxon>
        <taxon>Ascobolaceae</taxon>
        <taxon>Ascobolus</taxon>
    </lineage>
</organism>
<dbReference type="Gene3D" id="6.10.250.3110">
    <property type="match status" value="1"/>
</dbReference>
<gene>
    <name evidence="3" type="ORF">BJ508DRAFT_339354</name>
</gene>
<protein>
    <submittedName>
        <fullName evidence="3">Uncharacterized protein</fullName>
    </submittedName>
</protein>
<keyword evidence="1" id="KW-0175">Coiled coil</keyword>
<reference evidence="3 4" key="1">
    <citation type="journal article" date="2018" name="Nat. Ecol. Evol.">
        <title>Pezizomycetes genomes reveal the molecular basis of ectomycorrhizal truffle lifestyle.</title>
        <authorList>
            <person name="Murat C."/>
            <person name="Payen T."/>
            <person name="Noel B."/>
            <person name="Kuo A."/>
            <person name="Morin E."/>
            <person name="Chen J."/>
            <person name="Kohler A."/>
            <person name="Krizsan K."/>
            <person name="Balestrini R."/>
            <person name="Da Silva C."/>
            <person name="Montanini B."/>
            <person name="Hainaut M."/>
            <person name="Levati E."/>
            <person name="Barry K.W."/>
            <person name="Belfiori B."/>
            <person name="Cichocki N."/>
            <person name="Clum A."/>
            <person name="Dockter R.B."/>
            <person name="Fauchery L."/>
            <person name="Guy J."/>
            <person name="Iotti M."/>
            <person name="Le Tacon F."/>
            <person name="Lindquist E.A."/>
            <person name="Lipzen A."/>
            <person name="Malagnac F."/>
            <person name="Mello A."/>
            <person name="Molinier V."/>
            <person name="Miyauchi S."/>
            <person name="Poulain J."/>
            <person name="Riccioni C."/>
            <person name="Rubini A."/>
            <person name="Sitrit Y."/>
            <person name="Splivallo R."/>
            <person name="Traeger S."/>
            <person name="Wang M."/>
            <person name="Zifcakova L."/>
            <person name="Wipf D."/>
            <person name="Zambonelli A."/>
            <person name="Paolocci F."/>
            <person name="Nowrousian M."/>
            <person name="Ottonello S."/>
            <person name="Baldrian P."/>
            <person name="Spatafora J.W."/>
            <person name="Henrissat B."/>
            <person name="Nagy L.G."/>
            <person name="Aury J.M."/>
            <person name="Wincker P."/>
            <person name="Grigoriev I.V."/>
            <person name="Bonfante P."/>
            <person name="Martin F.M."/>
        </authorList>
    </citation>
    <scope>NUCLEOTIDE SEQUENCE [LARGE SCALE GENOMIC DNA]</scope>
    <source>
        <strain evidence="3 4">RN42</strain>
    </source>
</reference>
<feature type="coiled-coil region" evidence="1">
    <location>
        <begin position="104"/>
        <end position="145"/>
    </location>
</feature>
<dbReference type="Proteomes" id="UP000275078">
    <property type="component" value="Unassembled WGS sequence"/>
</dbReference>
<name>A0A3N4IEZ4_ASCIM</name>
<evidence type="ECO:0000256" key="1">
    <source>
        <dbReference type="SAM" id="Coils"/>
    </source>
</evidence>
<feature type="compositionally biased region" description="Polar residues" evidence="2">
    <location>
        <begin position="8"/>
        <end position="20"/>
    </location>
</feature>
<evidence type="ECO:0000313" key="3">
    <source>
        <dbReference type="EMBL" id="RPA84713.1"/>
    </source>
</evidence>
<feature type="compositionally biased region" description="Pro residues" evidence="2">
    <location>
        <begin position="33"/>
        <end position="46"/>
    </location>
</feature>
<evidence type="ECO:0000313" key="4">
    <source>
        <dbReference type="Proteomes" id="UP000275078"/>
    </source>
</evidence>
<proteinExistence type="predicted"/>
<sequence>MSKRRQSRSPSPADSTQPSQKVVKLELPATPVALPPRTPPSSPPPRTNLRNRDISKPFSLTEKTLQMVWSGCHYELREMKGCLGGAVDRANEHSEKTGAAWREFKRLQAEEREAREAVNDIERRMMELKDEIKAVECQIDAVQQKK</sequence>